<comment type="caution">
    <text evidence="3">The sequence shown here is derived from an EMBL/GenBank/DDBJ whole genome shotgun (WGS) entry which is preliminary data.</text>
</comment>
<gene>
    <name evidence="3" type="ORF">G6045_24690</name>
</gene>
<dbReference type="Proteomes" id="UP000481109">
    <property type="component" value="Unassembled WGS sequence"/>
</dbReference>
<dbReference type="EMBL" id="JAAKZW010000119">
    <property type="protein sequence ID" value="NGO78830.1"/>
    <property type="molecule type" value="Genomic_DNA"/>
</dbReference>
<organism evidence="3 4">
    <name type="scientific">Streptomyces mesophilus</name>
    <dbReference type="NCBI Taxonomy" id="1775132"/>
    <lineage>
        <taxon>Bacteria</taxon>
        <taxon>Bacillati</taxon>
        <taxon>Actinomycetota</taxon>
        <taxon>Actinomycetes</taxon>
        <taxon>Kitasatosporales</taxon>
        <taxon>Streptomycetaceae</taxon>
        <taxon>Streptomyces</taxon>
    </lineage>
</organism>
<feature type="compositionally biased region" description="Basic and acidic residues" evidence="1">
    <location>
        <begin position="177"/>
        <end position="194"/>
    </location>
</feature>
<evidence type="ECO:0000256" key="2">
    <source>
        <dbReference type="SAM" id="Phobius"/>
    </source>
</evidence>
<dbReference type="AlphaFoldDB" id="A0A6G4XPV1"/>
<protein>
    <recommendedName>
        <fullName evidence="5">Secreted protein</fullName>
    </recommendedName>
</protein>
<sequence length="259" mass="28646">MSAVVTVIVIVAAVALIAGAVFLVTRRAGGGGRSLERRFGPEYERTVARHDGDTRAAERELDERVKQHGSLTPKPLAGGAREQYETRWARAQERFVESPREAVAEVDALIAELAAERGYPGRERYEEQLSALSVHHAYQVQGYRRVHAAAHGNGEAGTESLREAMVEARALFHELLRTADGRRGRGETEPERRPRSAIMPGRKKHTDEDEHAAEEKHAGEDKHTGEKDRPHAKDEPGAHSGRTRVGPAGIFNRHRAKES</sequence>
<proteinExistence type="predicted"/>
<evidence type="ECO:0000256" key="1">
    <source>
        <dbReference type="SAM" id="MobiDB-lite"/>
    </source>
</evidence>
<feature type="compositionally biased region" description="Basic and acidic residues" evidence="1">
    <location>
        <begin position="205"/>
        <end position="237"/>
    </location>
</feature>
<evidence type="ECO:0000313" key="3">
    <source>
        <dbReference type="EMBL" id="NGO78830.1"/>
    </source>
</evidence>
<keyword evidence="2" id="KW-0812">Transmembrane</keyword>
<evidence type="ECO:0000313" key="4">
    <source>
        <dbReference type="Proteomes" id="UP000481109"/>
    </source>
</evidence>
<feature type="region of interest" description="Disordered" evidence="1">
    <location>
        <begin position="177"/>
        <end position="259"/>
    </location>
</feature>
<keyword evidence="2" id="KW-1133">Transmembrane helix</keyword>
<feature type="compositionally biased region" description="Basic and acidic residues" evidence="1">
    <location>
        <begin position="47"/>
        <end position="66"/>
    </location>
</feature>
<evidence type="ECO:0008006" key="5">
    <source>
        <dbReference type="Google" id="ProtNLM"/>
    </source>
</evidence>
<keyword evidence="2" id="KW-0472">Membrane</keyword>
<keyword evidence="4" id="KW-1185">Reference proteome</keyword>
<feature type="region of interest" description="Disordered" evidence="1">
    <location>
        <begin position="47"/>
        <end position="79"/>
    </location>
</feature>
<feature type="transmembrane region" description="Helical" evidence="2">
    <location>
        <begin position="6"/>
        <end position="25"/>
    </location>
</feature>
<dbReference type="RefSeq" id="WP_165334274.1">
    <property type="nucleotide sequence ID" value="NZ_JAAKZW010000119.1"/>
</dbReference>
<reference evidence="3 4" key="1">
    <citation type="submission" date="2020-02" db="EMBL/GenBank/DDBJ databases">
        <title>Whole-genome analyses of novel actinobacteria.</title>
        <authorList>
            <person name="Sahin N."/>
            <person name="Tokatli A."/>
        </authorList>
    </citation>
    <scope>NUCLEOTIDE SEQUENCE [LARGE SCALE GENOMIC DNA]</scope>
    <source>
        <strain evidence="3 4">YC504</strain>
    </source>
</reference>
<accession>A0A6G4XPV1</accession>
<name>A0A6G4XPV1_9ACTN</name>